<reference evidence="1 2" key="1">
    <citation type="submission" date="2012-06" db="EMBL/GenBank/DDBJ databases">
        <title>Finished chromosome of genome of Microcoleus sp. PCC 7113.</title>
        <authorList>
            <consortium name="US DOE Joint Genome Institute"/>
            <person name="Gugger M."/>
            <person name="Coursin T."/>
            <person name="Rippka R."/>
            <person name="Tandeau De Marsac N."/>
            <person name="Huntemann M."/>
            <person name="Wei C.-L."/>
            <person name="Han J."/>
            <person name="Detter J.C."/>
            <person name="Han C."/>
            <person name="Tapia R."/>
            <person name="Chen A."/>
            <person name="Kyrpides N."/>
            <person name="Mavromatis K."/>
            <person name="Markowitz V."/>
            <person name="Szeto E."/>
            <person name="Ivanova N."/>
            <person name="Pagani I."/>
            <person name="Pati A."/>
            <person name="Goodwin L."/>
            <person name="Nordberg H.P."/>
            <person name="Cantor M.N."/>
            <person name="Hua S.X."/>
            <person name="Woyke T."/>
            <person name="Kerfeld C.A."/>
        </authorList>
    </citation>
    <scope>NUCLEOTIDE SEQUENCE [LARGE SCALE GENOMIC DNA]</scope>
    <source>
        <strain evidence="1 2">PCC 7113</strain>
    </source>
</reference>
<dbReference type="AlphaFoldDB" id="K9WL57"/>
<keyword evidence="2" id="KW-1185">Reference proteome</keyword>
<dbReference type="KEGG" id="mic:Mic7113_5274"/>
<evidence type="ECO:0000313" key="1">
    <source>
        <dbReference type="EMBL" id="AFZ20923.1"/>
    </source>
</evidence>
<gene>
    <name evidence="1" type="ORF">Mic7113_5274</name>
</gene>
<sequence length="46" mass="5081">MQLLAATRAIAPHKNFDFVLGILSAYISEVSVPYAGADQKNRDRMT</sequence>
<dbReference type="Proteomes" id="UP000010471">
    <property type="component" value="Chromosome"/>
</dbReference>
<dbReference type="HOGENOM" id="CLU_3185859_0_0_3"/>
<name>K9WL57_9CYAN</name>
<dbReference type="EMBL" id="CP003630">
    <property type="protein sequence ID" value="AFZ20923.1"/>
    <property type="molecule type" value="Genomic_DNA"/>
</dbReference>
<evidence type="ECO:0000313" key="2">
    <source>
        <dbReference type="Proteomes" id="UP000010471"/>
    </source>
</evidence>
<protein>
    <submittedName>
        <fullName evidence="1">Uncharacterized protein</fullName>
    </submittedName>
</protein>
<accession>K9WL57</accession>
<proteinExistence type="predicted"/>
<dbReference type="RefSeq" id="WP_015185056.1">
    <property type="nucleotide sequence ID" value="NC_019738.1"/>
</dbReference>
<organism evidence="1 2">
    <name type="scientific">Allocoleopsis franciscana PCC 7113</name>
    <dbReference type="NCBI Taxonomy" id="1173027"/>
    <lineage>
        <taxon>Bacteria</taxon>
        <taxon>Bacillati</taxon>
        <taxon>Cyanobacteriota</taxon>
        <taxon>Cyanophyceae</taxon>
        <taxon>Coleofasciculales</taxon>
        <taxon>Coleofasciculaceae</taxon>
        <taxon>Allocoleopsis</taxon>
        <taxon>Allocoleopsis franciscana</taxon>
    </lineage>
</organism>